<organism evidence="1 2">
    <name type="scientific">Enhygromyxa salina</name>
    <dbReference type="NCBI Taxonomy" id="215803"/>
    <lineage>
        <taxon>Bacteria</taxon>
        <taxon>Pseudomonadati</taxon>
        <taxon>Myxococcota</taxon>
        <taxon>Polyangia</taxon>
        <taxon>Nannocystales</taxon>
        <taxon>Nannocystaceae</taxon>
        <taxon>Enhygromyxa</taxon>
    </lineage>
</organism>
<gene>
    <name evidence="1" type="ORF">DB30_03887</name>
</gene>
<dbReference type="EMBL" id="JMCC02000003">
    <property type="protein sequence ID" value="KIG19331.1"/>
    <property type="molecule type" value="Genomic_DNA"/>
</dbReference>
<dbReference type="AlphaFoldDB" id="A0A0C2D873"/>
<protein>
    <submittedName>
        <fullName evidence="1">Uncharacterized protein</fullName>
    </submittedName>
</protein>
<reference evidence="1 2" key="1">
    <citation type="submission" date="2014-12" db="EMBL/GenBank/DDBJ databases">
        <title>Genome assembly of Enhygromyxa salina DSM 15201.</title>
        <authorList>
            <person name="Sharma G."/>
            <person name="Subramanian S."/>
        </authorList>
    </citation>
    <scope>NUCLEOTIDE SEQUENCE [LARGE SCALE GENOMIC DNA]</scope>
    <source>
        <strain evidence="1 2">DSM 15201</strain>
    </source>
</reference>
<dbReference type="Proteomes" id="UP000031599">
    <property type="component" value="Unassembled WGS sequence"/>
</dbReference>
<name>A0A0C2D873_9BACT</name>
<evidence type="ECO:0000313" key="2">
    <source>
        <dbReference type="Proteomes" id="UP000031599"/>
    </source>
</evidence>
<accession>A0A0C2D873</accession>
<proteinExistence type="predicted"/>
<evidence type="ECO:0000313" key="1">
    <source>
        <dbReference type="EMBL" id="KIG19331.1"/>
    </source>
</evidence>
<sequence>MARPDGVPRAYPDVIFLSEEFKYNQFPDELLVFDVKYLKQAKSAQKYNEKGSPKYWKQQIACYVRAEHRSTHEANAVFAIKRRVTDNKENVLVLSKTLGGVQLSVCGVHFSSKYVGQCKNNSDKGKKVLAEKLKWSAGLGVDMLRFMNAVVTNDSTSIYRNTISGDARPVVGDQSTEDGYYSDHPWVFVTVGKKISTSSDVKTKLDDL</sequence>
<comment type="caution">
    <text evidence="1">The sequence shown here is derived from an EMBL/GenBank/DDBJ whole genome shotgun (WGS) entry which is preliminary data.</text>
</comment>